<dbReference type="GO" id="GO:0009190">
    <property type="term" value="P:cyclic nucleotide biosynthetic process"/>
    <property type="evidence" value="ECO:0007669"/>
    <property type="project" value="InterPro"/>
</dbReference>
<dbReference type="GO" id="GO:0005737">
    <property type="term" value="C:cytoplasm"/>
    <property type="evidence" value="ECO:0007669"/>
    <property type="project" value="TreeGrafter"/>
</dbReference>
<protein>
    <recommendedName>
        <fullName evidence="3">Guanylate cyclase domain-containing protein</fullName>
    </recommendedName>
</protein>
<feature type="domain" description="Guanylate cyclase" evidence="3">
    <location>
        <begin position="29"/>
        <end position="148"/>
    </location>
</feature>
<dbReference type="GO" id="GO:0035556">
    <property type="term" value="P:intracellular signal transduction"/>
    <property type="evidence" value="ECO:0007669"/>
    <property type="project" value="InterPro"/>
</dbReference>
<keyword evidence="5" id="KW-1185">Reference proteome</keyword>
<keyword evidence="1" id="KW-0547">Nucleotide-binding</keyword>
<evidence type="ECO:0000256" key="1">
    <source>
        <dbReference type="ARBA" id="ARBA00022741"/>
    </source>
</evidence>
<dbReference type="Gene3D" id="3.30.70.1230">
    <property type="entry name" value="Nucleotide cyclase"/>
    <property type="match status" value="1"/>
</dbReference>
<feature type="non-terminal residue" evidence="4">
    <location>
        <position position="200"/>
    </location>
</feature>
<dbReference type="InterPro" id="IPR029787">
    <property type="entry name" value="Nucleotide_cyclase"/>
</dbReference>
<dbReference type="GO" id="GO:0005524">
    <property type="term" value="F:ATP binding"/>
    <property type="evidence" value="ECO:0007669"/>
    <property type="project" value="UniProtKB-KW"/>
</dbReference>
<dbReference type="PROSITE" id="PS50125">
    <property type="entry name" value="GUANYLATE_CYCLASE_2"/>
    <property type="match status" value="1"/>
</dbReference>
<dbReference type="CDD" id="cd07302">
    <property type="entry name" value="CHD"/>
    <property type="match status" value="1"/>
</dbReference>
<dbReference type="PANTHER" id="PTHR16305:SF28">
    <property type="entry name" value="GUANYLATE CYCLASE DOMAIN-CONTAINING PROTEIN"/>
    <property type="match status" value="1"/>
</dbReference>
<reference evidence="4 5" key="1">
    <citation type="submission" date="2015-09" db="EMBL/GenBank/DDBJ databases">
        <title>Draft genome sequence of Kouleothrix aurantiaca JCM 19913.</title>
        <authorList>
            <person name="Hemp J."/>
        </authorList>
    </citation>
    <scope>NUCLEOTIDE SEQUENCE [LARGE SCALE GENOMIC DNA]</scope>
    <source>
        <strain evidence="4 5">COM-B</strain>
    </source>
</reference>
<evidence type="ECO:0000256" key="2">
    <source>
        <dbReference type="ARBA" id="ARBA00022840"/>
    </source>
</evidence>
<dbReference type="GO" id="GO:0004016">
    <property type="term" value="F:adenylate cyclase activity"/>
    <property type="evidence" value="ECO:0007669"/>
    <property type="project" value="UniProtKB-ARBA"/>
</dbReference>
<evidence type="ECO:0000313" key="5">
    <source>
        <dbReference type="Proteomes" id="UP000050509"/>
    </source>
</evidence>
<proteinExistence type="predicted"/>
<keyword evidence="2" id="KW-0067">ATP-binding</keyword>
<accession>A0A0P9D0G2</accession>
<evidence type="ECO:0000313" key="4">
    <source>
        <dbReference type="EMBL" id="KPV48914.1"/>
    </source>
</evidence>
<dbReference type="Proteomes" id="UP000050509">
    <property type="component" value="Unassembled WGS sequence"/>
</dbReference>
<evidence type="ECO:0000259" key="3">
    <source>
        <dbReference type="PROSITE" id="PS50125"/>
    </source>
</evidence>
<dbReference type="EMBL" id="LJCR01002311">
    <property type="protein sequence ID" value="KPV48914.1"/>
    <property type="molecule type" value="Genomic_DNA"/>
</dbReference>
<gene>
    <name evidence="4" type="ORF">SE17_35510</name>
</gene>
<dbReference type="SUPFAM" id="SSF55073">
    <property type="entry name" value="Nucleotide cyclase"/>
    <property type="match status" value="1"/>
</dbReference>
<organism evidence="4 5">
    <name type="scientific">Kouleothrix aurantiaca</name>
    <dbReference type="NCBI Taxonomy" id="186479"/>
    <lineage>
        <taxon>Bacteria</taxon>
        <taxon>Bacillati</taxon>
        <taxon>Chloroflexota</taxon>
        <taxon>Chloroflexia</taxon>
        <taxon>Chloroflexales</taxon>
        <taxon>Roseiflexineae</taxon>
        <taxon>Roseiflexaceae</taxon>
        <taxon>Kouleothrix</taxon>
    </lineage>
</organism>
<dbReference type="AlphaFoldDB" id="A0A0P9D0G2"/>
<sequence length="200" mass="20693">MENLDVYIPQDRRIALSSGADLPRDTHGAALFADISGFTPLTEGLSRALGPRRGAEELTRQLNLVYDALVAEVDRYGGSVLGFSGDAITCWFGEAPDGAAAARALTCGAALQRALAAVGQVTTPGGLEVQLTLKVAVAAGTARRMLVGDPGVQQIELLAGQIMDRLAAGEQLAGPGEVLADAESLERAGRVAVPGEWRAS</sequence>
<dbReference type="InterPro" id="IPR001054">
    <property type="entry name" value="A/G_cyclase"/>
</dbReference>
<dbReference type="PANTHER" id="PTHR16305">
    <property type="entry name" value="TESTICULAR SOLUBLE ADENYLYL CYCLASE"/>
    <property type="match status" value="1"/>
</dbReference>
<name>A0A0P9D0G2_9CHLR</name>
<comment type="caution">
    <text evidence="4">The sequence shown here is derived from an EMBL/GenBank/DDBJ whole genome shotgun (WGS) entry which is preliminary data.</text>
</comment>